<dbReference type="EMBL" id="JAUTXU010000108">
    <property type="protein sequence ID" value="KAK3707651.1"/>
    <property type="molecule type" value="Genomic_DNA"/>
</dbReference>
<sequence length="454" mass="49009">MTRESCPEKYIPYFISREQNSVNPTIDKATMDKVISLTDWDVKSNLRFAVLSKTPISGQPKTYFQVDGMDPMREDALIYDEMLNEAGVPTKVDFYPGCPHGSVTIMGSQDLGKNNKIDAIVGFGRLLGRDVSRQEAADALGEALPSSTDTAQFTWSLQLTNNSLEMETKRPLSPSAFDANNEVVKRLRVANSSLEPYRGCIHCGSALHLWVQCTRECTHCRSTHCGKRCLHLDVAAYIPGGFRLRATSSSSGVSVSNAPPQTSSFGRKLGGATSLGAPPYSGISVTQPLPPTQPAVQLPVNPQRAAMIQARPSINRGSGGPTTTQTVTGGGPQRTGSNSMPLGKKKPIGTSWSSTVPPPPTQAVSRFPQPAAGPSGLGPLAADPHEQQKRTWKALKKQIRSAASVPTKYKLRDRSSRDVATNKQIIQVFNILRPMVMGNGAFPHSEDESEYGMG</sequence>
<organism evidence="1 2">
    <name type="scientific">Vermiconidia calcicola</name>
    <dbReference type="NCBI Taxonomy" id="1690605"/>
    <lineage>
        <taxon>Eukaryota</taxon>
        <taxon>Fungi</taxon>
        <taxon>Dikarya</taxon>
        <taxon>Ascomycota</taxon>
        <taxon>Pezizomycotina</taxon>
        <taxon>Dothideomycetes</taxon>
        <taxon>Dothideomycetidae</taxon>
        <taxon>Mycosphaerellales</taxon>
        <taxon>Extremaceae</taxon>
        <taxon>Vermiconidia</taxon>
    </lineage>
</organism>
<evidence type="ECO:0000313" key="1">
    <source>
        <dbReference type="EMBL" id="KAK3707651.1"/>
    </source>
</evidence>
<protein>
    <submittedName>
        <fullName evidence="1">Uncharacterized protein</fullName>
    </submittedName>
</protein>
<keyword evidence="2" id="KW-1185">Reference proteome</keyword>
<name>A0ACC3N0J6_9PEZI</name>
<dbReference type="Proteomes" id="UP001281147">
    <property type="component" value="Unassembled WGS sequence"/>
</dbReference>
<accession>A0ACC3N0J6</accession>
<proteinExistence type="predicted"/>
<evidence type="ECO:0000313" key="2">
    <source>
        <dbReference type="Proteomes" id="UP001281147"/>
    </source>
</evidence>
<reference evidence="1" key="1">
    <citation type="submission" date="2023-07" db="EMBL/GenBank/DDBJ databases">
        <title>Black Yeasts Isolated from many extreme environments.</title>
        <authorList>
            <person name="Coleine C."/>
            <person name="Stajich J.E."/>
            <person name="Selbmann L."/>
        </authorList>
    </citation>
    <scope>NUCLEOTIDE SEQUENCE</scope>
    <source>
        <strain evidence="1">CCFEE 5714</strain>
    </source>
</reference>
<comment type="caution">
    <text evidence="1">The sequence shown here is derived from an EMBL/GenBank/DDBJ whole genome shotgun (WGS) entry which is preliminary data.</text>
</comment>
<gene>
    <name evidence="1" type="ORF">LTR37_011999</name>
</gene>